<reference evidence="1 2" key="1">
    <citation type="submission" date="2019-01" db="EMBL/GenBank/DDBJ databases">
        <title>Intercellular communication is required for trap formation in the nematode-trapping fungus Duddingtonia flagrans.</title>
        <authorList>
            <person name="Youssar L."/>
            <person name="Wernet V."/>
            <person name="Hensel N."/>
            <person name="Hildebrandt H.-G."/>
            <person name="Fischer R."/>
        </authorList>
    </citation>
    <scope>NUCLEOTIDE SEQUENCE [LARGE SCALE GENOMIC DNA]</scope>
    <source>
        <strain evidence="1 2">CBS H-5679</strain>
    </source>
</reference>
<dbReference type="Proteomes" id="UP000283090">
    <property type="component" value="Unassembled WGS sequence"/>
</dbReference>
<sequence>MTSDVPLSNLNSRKSGTRCHILDLPYDVYIEISSHVSWRTHVACMDVCTFWRQILLAPHAKAKRLSSDSDPRVHRIFKSVLLRHTSILQITHHNQEIVSVQFKKSIDRHDDSRHEKEDRALWGLELWEPSHPILDDYTFAQSDMDDIAKEPIEFYQPSISGIKFIVLREMRHFGVGISMTTWMLDNTPKLGTITLRGMIRLLADHVYKVPGIQECSESKIELLSNGVDDLRVKGRFWFRDRG</sequence>
<dbReference type="InterPro" id="IPR036047">
    <property type="entry name" value="F-box-like_dom_sf"/>
</dbReference>
<dbReference type="GeneID" id="93589787"/>
<gene>
    <name evidence="1" type="ORF">DFL_007476</name>
</gene>
<dbReference type="AlphaFoldDB" id="A0A436ZVS3"/>
<name>A0A436ZVS3_ARTFL</name>
<dbReference type="EMBL" id="SAEB01000009">
    <property type="protein sequence ID" value="RVD83074.1"/>
    <property type="molecule type" value="Genomic_DNA"/>
</dbReference>
<dbReference type="VEuPathDB" id="FungiDB:DFL_007476"/>
<keyword evidence="2" id="KW-1185">Reference proteome</keyword>
<dbReference type="RefSeq" id="XP_067488618.1">
    <property type="nucleotide sequence ID" value="XM_067637064.1"/>
</dbReference>
<organism evidence="1 2">
    <name type="scientific">Arthrobotrys flagrans</name>
    <name type="common">Nematode-trapping fungus</name>
    <name type="synonym">Trichothecium flagrans</name>
    <dbReference type="NCBI Taxonomy" id="97331"/>
    <lineage>
        <taxon>Eukaryota</taxon>
        <taxon>Fungi</taxon>
        <taxon>Dikarya</taxon>
        <taxon>Ascomycota</taxon>
        <taxon>Pezizomycotina</taxon>
        <taxon>Orbiliomycetes</taxon>
        <taxon>Orbiliales</taxon>
        <taxon>Orbiliaceae</taxon>
        <taxon>Arthrobotrys</taxon>
    </lineage>
</organism>
<dbReference type="OrthoDB" id="3219396at2759"/>
<protein>
    <submittedName>
        <fullName evidence="1">Uncharacterized protein</fullName>
    </submittedName>
</protein>
<evidence type="ECO:0000313" key="2">
    <source>
        <dbReference type="Proteomes" id="UP000283090"/>
    </source>
</evidence>
<dbReference type="SUPFAM" id="SSF81383">
    <property type="entry name" value="F-box domain"/>
    <property type="match status" value="1"/>
</dbReference>
<comment type="caution">
    <text evidence="1">The sequence shown here is derived from an EMBL/GenBank/DDBJ whole genome shotgun (WGS) entry which is preliminary data.</text>
</comment>
<accession>A0A436ZVS3</accession>
<proteinExistence type="predicted"/>
<evidence type="ECO:0000313" key="1">
    <source>
        <dbReference type="EMBL" id="RVD83074.1"/>
    </source>
</evidence>